<dbReference type="AlphaFoldDB" id="A0A1H3SSH7"/>
<keyword evidence="2" id="KW-0963">Cytoplasm</keyword>
<reference evidence="5" key="1">
    <citation type="submission" date="2016-10" db="EMBL/GenBank/DDBJ databases">
        <authorList>
            <person name="Varghese N."/>
            <person name="Submissions S."/>
        </authorList>
    </citation>
    <scope>NUCLEOTIDE SEQUENCE [LARGE SCALE GENOMIC DNA]</scope>
    <source>
        <strain evidence="5">DSM 100420</strain>
    </source>
</reference>
<dbReference type="PANTHER" id="PTHR46268">
    <property type="entry name" value="STRESS RESPONSE PROTEIN NHAX"/>
    <property type="match status" value="1"/>
</dbReference>
<dbReference type="Pfam" id="PF00582">
    <property type="entry name" value="Usp"/>
    <property type="match status" value="1"/>
</dbReference>
<feature type="domain" description="UspA" evidence="3">
    <location>
        <begin position="1"/>
        <end position="144"/>
    </location>
</feature>
<dbReference type="Gene3D" id="3.40.50.620">
    <property type="entry name" value="HUPs"/>
    <property type="match status" value="1"/>
</dbReference>
<dbReference type="PRINTS" id="PR01438">
    <property type="entry name" value="UNVRSLSTRESS"/>
</dbReference>
<dbReference type="InterPro" id="IPR006016">
    <property type="entry name" value="UspA"/>
</dbReference>
<dbReference type="SUPFAM" id="SSF52402">
    <property type="entry name" value="Adenine nucleotide alpha hydrolases-like"/>
    <property type="match status" value="1"/>
</dbReference>
<evidence type="ECO:0000256" key="1">
    <source>
        <dbReference type="ARBA" id="ARBA00008791"/>
    </source>
</evidence>
<protein>
    <recommendedName>
        <fullName evidence="2">Universal stress protein</fullName>
    </recommendedName>
</protein>
<dbReference type="PANTHER" id="PTHR46268:SF6">
    <property type="entry name" value="UNIVERSAL STRESS PROTEIN UP12"/>
    <property type="match status" value="1"/>
</dbReference>
<comment type="similarity">
    <text evidence="1 2">Belongs to the universal stress protein A family.</text>
</comment>
<dbReference type="PIRSF" id="PIRSF006276">
    <property type="entry name" value="UspA"/>
    <property type="match status" value="1"/>
</dbReference>
<evidence type="ECO:0000313" key="4">
    <source>
        <dbReference type="EMBL" id="SDZ40069.1"/>
    </source>
</evidence>
<dbReference type="OrthoDB" id="5564966at2"/>
<dbReference type="GO" id="GO:0005737">
    <property type="term" value="C:cytoplasm"/>
    <property type="evidence" value="ECO:0007669"/>
    <property type="project" value="UniProtKB-SubCell"/>
</dbReference>
<proteinExistence type="inferred from homology"/>
<evidence type="ECO:0000259" key="3">
    <source>
        <dbReference type="Pfam" id="PF00582"/>
    </source>
</evidence>
<dbReference type="CDD" id="cd00293">
    <property type="entry name" value="USP-like"/>
    <property type="match status" value="1"/>
</dbReference>
<evidence type="ECO:0000313" key="5">
    <source>
        <dbReference type="Proteomes" id="UP000198914"/>
    </source>
</evidence>
<dbReference type="EMBL" id="FNPX01000013">
    <property type="protein sequence ID" value="SDZ40069.1"/>
    <property type="molecule type" value="Genomic_DNA"/>
</dbReference>
<comment type="subcellular location">
    <subcellularLocation>
        <location evidence="2">Cytoplasm</location>
    </subcellularLocation>
</comment>
<dbReference type="InterPro" id="IPR014729">
    <property type="entry name" value="Rossmann-like_a/b/a_fold"/>
</dbReference>
<keyword evidence="5" id="KW-1185">Reference proteome</keyword>
<dbReference type="InterPro" id="IPR006015">
    <property type="entry name" value="Universal_stress_UspA"/>
</dbReference>
<evidence type="ECO:0000256" key="2">
    <source>
        <dbReference type="PIRNR" id="PIRNR006276"/>
    </source>
</evidence>
<dbReference type="Proteomes" id="UP000198914">
    <property type="component" value="Unassembled WGS sequence"/>
</dbReference>
<sequence>MFKKILVSFDGSDHADHALRVAADLAQKYQAKLEIAHVPEVETTAIAMGAGAVEIRVHDDETKKRSQETLARAASIAKEAGCDSASAQALQGSPAEAILAHAEKTGTDLIVAGRRGLGTLQGLLMGSVSQKLTTHAHCPVLTVH</sequence>
<dbReference type="RefSeq" id="WP_092646785.1">
    <property type="nucleotide sequence ID" value="NZ_FNPX01000013.1"/>
</dbReference>
<name>A0A1H3SSH7_9RHOB</name>
<gene>
    <name evidence="4" type="ORF">SAMN05444004_11323</name>
</gene>
<organism evidence="4 5">
    <name type="scientific">Jannaschia faecimaris</name>
    <dbReference type="NCBI Taxonomy" id="1244108"/>
    <lineage>
        <taxon>Bacteria</taxon>
        <taxon>Pseudomonadati</taxon>
        <taxon>Pseudomonadota</taxon>
        <taxon>Alphaproteobacteria</taxon>
        <taxon>Rhodobacterales</taxon>
        <taxon>Roseobacteraceae</taxon>
        <taxon>Jannaschia</taxon>
    </lineage>
</organism>
<accession>A0A1H3SSH7</accession>